<evidence type="ECO:0000313" key="8">
    <source>
        <dbReference type="Proteomes" id="UP001396898"/>
    </source>
</evidence>
<feature type="domain" description="Enoyl reductase (ER)" evidence="6">
    <location>
        <begin position="29"/>
        <end position="369"/>
    </location>
</feature>
<dbReference type="InterPro" id="IPR047122">
    <property type="entry name" value="Trans-enoyl_RdTase-like"/>
</dbReference>
<sequence>MIATVAPSPAAAPNAIPPSQTAIIASESGDFEISGTVPVPTPEPDDVLIKTETIGLNPVDAKMVGEFLTPGCILGFDCAGTVVAVGSKATKHRIGDRVCGSASGMNKLKPLGGAFADYVTLPADMAIRMPESMSMEEGAALGTAVGSACMALFWSLGIDPALLTARPRAPADEEQQATKVLVYGGSTCTGTMAMQLLRRCGFRVLTTCSPHNFELARAFGAHETFDYKAHGCAADIRARCGNGLELAVDCVVEDSTMRFCYEAIGRAGGKYTALNPFNLRLATRRAIEPDWILATRITGSASAWPAPYGCGPEPRLREMAVPLFAVIERLIHEDKIRAHPVRVDDGRYEGLIRGMEILRKGGLSGQKLVYRL</sequence>
<dbReference type="PANTHER" id="PTHR45348">
    <property type="entry name" value="HYPOTHETICAL OXIDOREDUCTASE (EUROFUNG)"/>
    <property type="match status" value="1"/>
</dbReference>
<evidence type="ECO:0000313" key="7">
    <source>
        <dbReference type="EMBL" id="KAK8009396.1"/>
    </source>
</evidence>
<gene>
    <name evidence="7" type="ORF">PG991_011947</name>
</gene>
<keyword evidence="5" id="KW-0560">Oxidoreductase</keyword>
<dbReference type="InterPro" id="IPR013149">
    <property type="entry name" value="ADH-like_C"/>
</dbReference>
<dbReference type="Gene3D" id="3.90.180.10">
    <property type="entry name" value="Medium-chain alcohol dehydrogenases, catalytic domain"/>
    <property type="match status" value="1"/>
</dbReference>
<comment type="subunit">
    <text evidence="2">Monomer.</text>
</comment>
<keyword evidence="4" id="KW-0521">NADP</keyword>
<dbReference type="InterPro" id="IPR011032">
    <property type="entry name" value="GroES-like_sf"/>
</dbReference>
<evidence type="ECO:0000256" key="3">
    <source>
        <dbReference type="ARBA" id="ARBA00022741"/>
    </source>
</evidence>
<organism evidence="7 8">
    <name type="scientific">Apiospora marii</name>
    <dbReference type="NCBI Taxonomy" id="335849"/>
    <lineage>
        <taxon>Eukaryota</taxon>
        <taxon>Fungi</taxon>
        <taxon>Dikarya</taxon>
        <taxon>Ascomycota</taxon>
        <taxon>Pezizomycotina</taxon>
        <taxon>Sordariomycetes</taxon>
        <taxon>Xylariomycetidae</taxon>
        <taxon>Amphisphaeriales</taxon>
        <taxon>Apiosporaceae</taxon>
        <taxon>Apiospora</taxon>
    </lineage>
</organism>
<evidence type="ECO:0000256" key="2">
    <source>
        <dbReference type="ARBA" id="ARBA00011245"/>
    </source>
</evidence>
<accession>A0ABR1RFP7</accession>
<dbReference type="EMBL" id="JAQQWI010000016">
    <property type="protein sequence ID" value="KAK8009396.1"/>
    <property type="molecule type" value="Genomic_DNA"/>
</dbReference>
<keyword evidence="3" id="KW-0547">Nucleotide-binding</keyword>
<dbReference type="SUPFAM" id="SSF50129">
    <property type="entry name" value="GroES-like"/>
    <property type="match status" value="1"/>
</dbReference>
<dbReference type="Proteomes" id="UP001396898">
    <property type="component" value="Unassembled WGS sequence"/>
</dbReference>
<dbReference type="InterPro" id="IPR020843">
    <property type="entry name" value="ER"/>
</dbReference>
<comment type="similarity">
    <text evidence="1">Belongs to the zinc-containing alcohol dehydrogenase family.</text>
</comment>
<evidence type="ECO:0000256" key="5">
    <source>
        <dbReference type="ARBA" id="ARBA00023002"/>
    </source>
</evidence>
<proteinExistence type="inferred from homology"/>
<evidence type="ECO:0000256" key="1">
    <source>
        <dbReference type="ARBA" id="ARBA00008072"/>
    </source>
</evidence>
<comment type="caution">
    <text evidence="7">The sequence shown here is derived from an EMBL/GenBank/DDBJ whole genome shotgun (WGS) entry which is preliminary data.</text>
</comment>
<evidence type="ECO:0000259" key="6">
    <source>
        <dbReference type="SMART" id="SM00829"/>
    </source>
</evidence>
<dbReference type="InterPro" id="IPR013154">
    <property type="entry name" value="ADH-like_N"/>
</dbReference>
<dbReference type="Pfam" id="PF08240">
    <property type="entry name" value="ADH_N"/>
    <property type="match status" value="1"/>
</dbReference>
<dbReference type="Pfam" id="PF00107">
    <property type="entry name" value="ADH_zinc_N"/>
    <property type="match status" value="1"/>
</dbReference>
<keyword evidence="8" id="KW-1185">Reference proteome</keyword>
<dbReference type="PANTHER" id="PTHR45348:SF1">
    <property type="entry name" value="TRANS-ENOYL REDUCTASE STHE"/>
    <property type="match status" value="1"/>
</dbReference>
<protein>
    <submittedName>
        <fullName evidence="7">Alcohol dehydrogenase</fullName>
    </submittedName>
</protein>
<dbReference type="SMART" id="SM00829">
    <property type="entry name" value="PKS_ER"/>
    <property type="match status" value="1"/>
</dbReference>
<dbReference type="SUPFAM" id="SSF51735">
    <property type="entry name" value="NAD(P)-binding Rossmann-fold domains"/>
    <property type="match status" value="1"/>
</dbReference>
<dbReference type="InterPro" id="IPR036291">
    <property type="entry name" value="NAD(P)-bd_dom_sf"/>
</dbReference>
<reference evidence="7 8" key="1">
    <citation type="submission" date="2023-01" db="EMBL/GenBank/DDBJ databases">
        <title>Analysis of 21 Apiospora genomes using comparative genomics revels a genus with tremendous synthesis potential of carbohydrate active enzymes and secondary metabolites.</title>
        <authorList>
            <person name="Sorensen T."/>
        </authorList>
    </citation>
    <scope>NUCLEOTIDE SEQUENCE [LARGE SCALE GENOMIC DNA]</scope>
    <source>
        <strain evidence="7 8">CBS 20057</strain>
    </source>
</reference>
<evidence type="ECO:0000256" key="4">
    <source>
        <dbReference type="ARBA" id="ARBA00022857"/>
    </source>
</evidence>
<dbReference type="Gene3D" id="3.40.50.720">
    <property type="entry name" value="NAD(P)-binding Rossmann-like Domain"/>
    <property type="match status" value="1"/>
</dbReference>
<dbReference type="CDD" id="cd08249">
    <property type="entry name" value="enoyl_reductase_like"/>
    <property type="match status" value="1"/>
</dbReference>
<name>A0ABR1RFP7_9PEZI</name>